<proteinExistence type="predicted"/>
<dbReference type="EMBL" id="AWWV01012595">
    <property type="protein sequence ID" value="OMO65839.1"/>
    <property type="molecule type" value="Genomic_DNA"/>
</dbReference>
<dbReference type="AlphaFoldDB" id="A0A1R3H691"/>
<dbReference type="InterPro" id="IPR046848">
    <property type="entry name" value="E_motif"/>
</dbReference>
<gene>
    <name evidence="3" type="ORF">CCACVL1_21380</name>
</gene>
<dbReference type="Proteomes" id="UP000188268">
    <property type="component" value="Unassembled WGS sequence"/>
</dbReference>
<dbReference type="Pfam" id="PF13041">
    <property type="entry name" value="PPR_2"/>
    <property type="match status" value="4"/>
</dbReference>
<feature type="repeat" description="PPR" evidence="2">
    <location>
        <begin position="303"/>
        <end position="337"/>
    </location>
</feature>
<evidence type="ECO:0000256" key="1">
    <source>
        <dbReference type="ARBA" id="ARBA00022737"/>
    </source>
</evidence>
<keyword evidence="1" id="KW-0677">Repeat</keyword>
<feature type="repeat" description="PPR" evidence="2">
    <location>
        <begin position="268"/>
        <end position="302"/>
    </location>
</feature>
<dbReference type="NCBIfam" id="TIGR00756">
    <property type="entry name" value="PPR"/>
    <property type="match status" value="7"/>
</dbReference>
<dbReference type="FunFam" id="1.25.40.10:FF:000637">
    <property type="entry name" value="Pentatricopeptide repeat-containing protein"/>
    <property type="match status" value="1"/>
</dbReference>
<dbReference type="SUPFAM" id="SSF48452">
    <property type="entry name" value="TPR-like"/>
    <property type="match status" value="1"/>
</dbReference>
<protein>
    <recommendedName>
        <fullName evidence="5">Pentatricopeptide repeat-containing protein</fullName>
    </recommendedName>
</protein>
<sequence length="739" mass="83192">MPSASSRLVLQGLSISQIQKFIPRKWKHSVKPVIDNKSKQTSIHKSQKHEFKAFRTEDDSMIEYLLISLKEHITQGYLSKAFKLFSLIRLHVTPTASNDIILHPISSLLLSCANLKSLTSGKQLHAQIILLGLEQHRILVPKLVTFYSAFDLLDEAQLITENSDVLDPLPWNMLISSFVKNKLLGEALSAYKRMVNKGIRPDNFTYPSVLKACGENLDVDFGRMVHNSINSSCHDWNLYVHNALISMYGKFGEVDVARDLFNKMPERDDVSWNAMIGCYASKSMWGEAFSLFGRMRAEGIELNFITWNTIAGGCLQTGNFKGSLQLLSQMRCSGLRLDPVAMIIGLGASSHIGALKLGKEIHGSAIRSFYDGFENVKNALITMYSRGKDLRHAYILFQSVEAKSIITWNSMISGYSHNDQSEEASFVFREMLLSGVEPNFVTIASILPLCARVANLQHGKEFHCYITRRKVFEDFLLLWNALVDMYARSGEVLAAKRVFDLMRRRDEVTYTSLIAGYGIQGDGRAALKLFQEMINLQIKPDHVTMVAVLSACSHCGLVIEGQMWFEKMQSLYGITPRLEHFSCMVDLYGRAGLLNKAKETIVRMPFKPSAEMWATLLGACRIHGNTDIGEWAAEKLLELRPENSGYYVLIANMYAAAGRWDELAKVRTFMRYLGVRKSPGCAWVDVGSGFSPFVVGDTAHPYAQEVYQLLDGLTELMKDFGWVAWDKLGLNDEVLDNLE</sequence>
<evidence type="ECO:0000256" key="2">
    <source>
        <dbReference type="PROSITE-ProRule" id="PRU00708"/>
    </source>
</evidence>
<feature type="repeat" description="PPR" evidence="2">
    <location>
        <begin position="167"/>
        <end position="201"/>
    </location>
</feature>
<keyword evidence="4" id="KW-1185">Reference proteome</keyword>
<reference evidence="3 4" key="1">
    <citation type="submission" date="2013-09" db="EMBL/GenBank/DDBJ databases">
        <title>Corchorus capsularis genome sequencing.</title>
        <authorList>
            <person name="Alam M."/>
            <person name="Haque M.S."/>
            <person name="Islam M.S."/>
            <person name="Emdad E.M."/>
            <person name="Islam M.M."/>
            <person name="Ahmed B."/>
            <person name="Halim A."/>
            <person name="Hossen Q.M.M."/>
            <person name="Hossain M.Z."/>
            <person name="Ahmed R."/>
            <person name="Khan M.M."/>
            <person name="Islam R."/>
            <person name="Rashid M.M."/>
            <person name="Khan S.A."/>
            <person name="Rahman M.S."/>
            <person name="Alam M."/>
        </authorList>
    </citation>
    <scope>NUCLEOTIDE SEQUENCE [LARGE SCALE GENOMIC DNA]</scope>
    <source>
        <strain evidence="4">cv. CVL-1</strain>
        <tissue evidence="3">Whole seedling</tissue>
    </source>
</reference>
<evidence type="ECO:0000313" key="4">
    <source>
        <dbReference type="Proteomes" id="UP000188268"/>
    </source>
</evidence>
<dbReference type="InterPro" id="IPR002885">
    <property type="entry name" value="PPR_rpt"/>
</dbReference>
<dbReference type="Gene3D" id="1.25.40.10">
    <property type="entry name" value="Tetratricopeptide repeat domain"/>
    <property type="match status" value="4"/>
</dbReference>
<dbReference type="GO" id="GO:0003723">
    <property type="term" value="F:RNA binding"/>
    <property type="evidence" value="ECO:0007669"/>
    <property type="project" value="InterPro"/>
</dbReference>
<dbReference type="InterPro" id="IPR011990">
    <property type="entry name" value="TPR-like_helical_dom_sf"/>
</dbReference>
<accession>A0A1R3H691</accession>
<dbReference type="FunFam" id="1.25.40.10:FF:000393">
    <property type="entry name" value="Pentatricopeptide repeat-containing protein At1g20230"/>
    <property type="match status" value="1"/>
</dbReference>
<dbReference type="PROSITE" id="PS51375">
    <property type="entry name" value="PPR"/>
    <property type="match status" value="6"/>
</dbReference>
<dbReference type="GO" id="GO:0009451">
    <property type="term" value="P:RNA modification"/>
    <property type="evidence" value="ECO:0007669"/>
    <property type="project" value="InterPro"/>
</dbReference>
<comment type="caution">
    <text evidence="3">The sequence shown here is derived from an EMBL/GenBank/DDBJ whole genome shotgun (WGS) entry which is preliminary data.</text>
</comment>
<feature type="repeat" description="PPR" evidence="2">
    <location>
        <begin position="237"/>
        <end position="267"/>
    </location>
</feature>
<feature type="repeat" description="PPR" evidence="2">
    <location>
        <begin position="404"/>
        <end position="438"/>
    </location>
</feature>
<organism evidence="3 4">
    <name type="scientific">Corchorus capsularis</name>
    <name type="common">Jute</name>
    <dbReference type="NCBI Taxonomy" id="210143"/>
    <lineage>
        <taxon>Eukaryota</taxon>
        <taxon>Viridiplantae</taxon>
        <taxon>Streptophyta</taxon>
        <taxon>Embryophyta</taxon>
        <taxon>Tracheophyta</taxon>
        <taxon>Spermatophyta</taxon>
        <taxon>Magnoliopsida</taxon>
        <taxon>eudicotyledons</taxon>
        <taxon>Gunneridae</taxon>
        <taxon>Pentapetalae</taxon>
        <taxon>rosids</taxon>
        <taxon>malvids</taxon>
        <taxon>Malvales</taxon>
        <taxon>Malvaceae</taxon>
        <taxon>Grewioideae</taxon>
        <taxon>Apeibeae</taxon>
        <taxon>Corchorus</taxon>
    </lineage>
</organism>
<dbReference type="OMA" id="NLQHGQE"/>
<evidence type="ECO:0000313" key="3">
    <source>
        <dbReference type="EMBL" id="OMO65839.1"/>
    </source>
</evidence>
<dbReference type="OrthoDB" id="185373at2759"/>
<dbReference type="FunFam" id="1.25.40.10:FF:000627">
    <property type="entry name" value="Pentatricopeptide repeat-containing protein"/>
    <property type="match status" value="1"/>
</dbReference>
<dbReference type="InterPro" id="IPR046960">
    <property type="entry name" value="PPR_At4g14850-like_plant"/>
</dbReference>
<name>A0A1R3H691_COCAP</name>
<dbReference type="Gramene" id="OMO65839">
    <property type="protein sequence ID" value="OMO65839"/>
    <property type="gene ID" value="CCACVL1_21380"/>
</dbReference>
<dbReference type="Pfam" id="PF20431">
    <property type="entry name" value="E_motif"/>
    <property type="match status" value="1"/>
</dbReference>
<dbReference type="PANTHER" id="PTHR47926:SF375">
    <property type="entry name" value="PENTATRICOPEPTIDE REPEAT-CONTAINING PROTEIN"/>
    <property type="match status" value="1"/>
</dbReference>
<dbReference type="Pfam" id="PF01535">
    <property type="entry name" value="PPR"/>
    <property type="match status" value="3"/>
</dbReference>
<feature type="repeat" description="PPR" evidence="2">
    <location>
        <begin position="506"/>
        <end position="540"/>
    </location>
</feature>
<dbReference type="PANTHER" id="PTHR47926">
    <property type="entry name" value="PENTATRICOPEPTIDE REPEAT-CONTAINING PROTEIN"/>
    <property type="match status" value="1"/>
</dbReference>
<evidence type="ECO:0008006" key="5">
    <source>
        <dbReference type="Google" id="ProtNLM"/>
    </source>
</evidence>